<keyword evidence="1" id="KW-0472">Membrane</keyword>
<keyword evidence="2" id="KW-0732">Signal</keyword>
<feature type="chain" id="PRO_5046279809" description="Secreted protein" evidence="2">
    <location>
        <begin position="26"/>
        <end position="197"/>
    </location>
</feature>
<proteinExistence type="predicted"/>
<evidence type="ECO:0000313" key="3">
    <source>
        <dbReference type="EMBL" id="MFC3144646.1"/>
    </source>
</evidence>
<protein>
    <recommendedName>
        <fullName evidence="5">Secreted protein</fullName>
    </recommendedName>
</protein>
<sequence length="197" mass="20350">MLGFKPLPVTALAFSLTIAASAGHAVTVTEADVGEFSSDWSAPTVLEPGVTSVIGTGAGNQFDILFLSGLATGAQTLSFSFEGPSGADYSYSAGGGIRYSETPFQWGWDGQNGGDFATTYYDLNDSLEIMLGDSFGGELYLAMYFTHGTDLAYNFSSNKPASTPAAEASAVPVPAAGLMLGGALALFGAAAARRRRR</sequence>
<reference evidence="4" key="1">
    <citation type="journal article" date="2019" name="Int. J. Syst. Evol. Microbiol.">
        <title>The Global Catalogue of Microorganisms (GCM) 10K type strain sequencing project: providing services to taxonomists for standard genome sequencing and annotation.</title>
        <authorList>
            <consortium name="The Broad Institute Genomics Platform"/>
            <consortium name="The Broad Institute Genome Sequencing Center for Infectious Disease"/>
            <person name="Wu L."/>
            <person name="Ma J."/>
        </authorList>
    </citation>
    <scope>NUCLEOTIDE SEQUENCE [LARGE SCALE GENOMIC DNA]</scope>
    <source>
        <strain evidence="4">KCTC 52366</strain>
    </source>
</reference>
<organism evidence="3 4">
    <name type="scientific">Psychromarinibacter halotolerans</name>
    <dbReference type="NCBI Taxonomy" id="1775175"/>
    <lineage>
        <taxon>Bacteria</taxon>
        <taxon>Pseudomonadati</taxon>
        <taxon>Pseudomonadota</taxon>
        <taxon>Alphaproteobacteria</taxon>
        <taxon>Rhodobacterales</taxon>
        <taxon>Paracoccaceae</taxon>
        <taxon>Psychromarinibacter</taxon>
    </lineage>
</organism>
<evidence type="ECO:0008006" key="5">
    <source>
        <dbReference type="Google" id="ProtNLM"/>
    </source>
</evidence>
<evidence type="ECO:0000313" key="4">
    <source>
        <dbReference type="Proteomes" id="UP001595632"/>
    </source>
</evidence>
<gene>
    <name evidence="3" type="ORF">ACFOGP_18125</name>
</gene>
<evidence type="ECO:0000256" key="1">
    <source>
        <dbReference type="SAM" id="Phobius"/>
    </source>
</evidence>
<name>A0ABV7GWL4_9RHOB</name>
<dbReference type="RefSeq" id="WP_275633655.1">
    <property type="nucleotide sequence ID" value="NZ_JARGYD010000006.1"/>
</dbReference>
<keyword evidence="1" id="KW-0812">Transmembrane</keyword>
<dbReference type="Proteomes" id="UP001595632">
    <property type="component" value="Unassembled WGS sequence"/>
</dbReference>
<comment type="caution">
    <text evidence="3">The sequence shown here is derived from an EMBL/GenBank/DDBJ whole genome shotgun (WGS) entry which is preliminary data.</text>
</comment>
<keyword evidence="4" id="KW-1185">Reference proteome</keyword>
<feature type="transmembrane region" description="Helical" evidence="1">
    <location>
        <begin position="171"/>
        <end position="192"/>
    </location>
</feature>
<dbReference type="EMBL" id="JBHRTB010000010">
    <property type="protein sequence ID" value="MFC3144646.1"/>
    <property type="molecule type" value="Genomic_DNA"/>
</dbReference>
<evidence type="ECO:0000256" key="2">
    <source>
        <dbReference type="SAM" id="SignalP"/>
    </source>
</evidence>
<keyword evidence="1" id="KW-1133">Transmembrane helix</keyword>
<feature type="signal peptide" evidence="2">
    <location>
        <begin position="1"/>
        <end position="25"/>
    </location>
</feature>
<accession>A0ABV7GWL4</accession>